<dbReference type="SUPFAM" id="SSF46894">
    <property type="entry name" value="C-terminal effector domain of the bipartite response regulators"/>
    <property type="match status" value="1"/>
</dbReference>
<keyword evidence="7" id="KW-1185">Reference proteome</keyword>
<dbReference type="GO" id="GO:0006355">
    <property type="term" value="P:regulation of DNA-templated transcription"/>
    <property type="evidence" value="ECO:0007669"/>
    <property type="project" value="InterPro"/>
</dbReference>
<dbReference type="PANTHER" id="PTHR36842:SF1">
    <property type="entry name" value="PROTEIN TOLB"/>
    <property type="match status" value="1"/>
</dbReference>
<evidence type="ECO:0000259" key="5">
    <source>
        <dbReference type="PROSITE" id="PS51755"/>
    </source>
</evidence>
<dbReference type="CDD" id="cd00383">
    <property type="entry name" value="trans_reg_C"/>
    <property type="match status" value="1"/>
</dbReference>
<evidence type="ECO:0000256" key="3">
    <source>
        <dbReference type="PROSITE-ProRule" id="PRU01091"/>
    </source>
</evidence>
<dbReference type="PROSITE" id="PS51755">
    <property type="entry name" value="OMPR_PHOB"/>
    <property type="match status" value="1"/>
</dbReference>
<dbReference type="EMBL" id="CP059733">
    <property type="protein sequence ID" value="WDE07878.1"/>
    <property type="molecule type" value="Genomic_DNA"/>
</dbReference>
<keyword evidence="4" id="KW-1133">Transmembrane helix</keyword>
<protein>
    <submittedName>
        <fullName evidence="6">Winged helix-turn-helix domain-containing protein</fullName>
    </submittedName>
</protein>
<dbReference type="GO" id="GO:0003677">
    <property type="term" value="F:DNA binding"/>
    <property type="evidence" value="ECO:0007669"/>
    <property type="project" value="UniProtKB-UniRule"/>
</dbReference>
<sequence length="695" mass="79605">MKNNEEPYQTGERLQIGEALLDIDKSLLEINGNRIKLEPLPLAFLCFLSEHQGQVVSREQLLAKVWDNRVVSDDSIRKVVKKLREAFGDDAKAPSYIKTVPMKGYVLVASVKKPETPVAVKPAAGQKYLLVAGILVCVLLLGLMLFPQTQDNAAPDKHTVREPEITRLTQLSGSEIPGSYHPDLQTLVFAFRNNNTAPWQLYSRNIPTGQVNRLTWGPGNYEYPVFSPDGKKISYLLLQPDEYVYQSVIADFDPVKGLSNAEIFSATYKNKEILSWSADGKALYLAGNVPDVFPKEIYRFDLGQQSLQQLTFPNLTGFGDYYAKESPDGKLLAVFRNVADRSFSMFILDLAQQKLLVEKPLTFYPSALVWQDNQRLAISSFKGDFYYYSLNDDRLTEQPGSHPGLNDVFYTCGERCFYMRQHLMDYTDIREVPNPFLPQPDFSTRHLESVKADFNPIYSQDDDTWYYTSKDKEKGQLLRQQPGQAPEVLHTYNPRYIMTSLSLNKQGNRLLGKIENRIFVFDLVSNKLKFISSAMEIVNHPTWKRDGSGIYFMRYEKNRPGLFGYDLDTDILTPLEQGIVRRVELADNRTFILDEKDDLYQELADGSRRFILRLPFVEANCWQFSGEYVYFSSRQGADIYLNRLHLGDNNRESRVLAKSSSQLEFHLHPDGRRLLLTQSLLADSNLVKVVWPKLE</sequence>
<reference evidence="6 7" key="2">
    <citation type="journal article" date="2022" name="Mar. Drugs">
        <title>Bioassay-Guided Fractionation Leads to the Detection of Cholic Acid Generated by the Rare Thalassomonas sp.</title>
        <authorList>
            <person name="Pheiffer F."/>
            <person name="Schneider Y.K."/>
            <person name="Hansen E.H."/>
            <person name="Andersen J.H."/>
            <person name="Isaksson J."/>
            <person name="Busche T."/>
            <person name="R C."/>
            <person name="Kalinowski J."/>
            <person name="Zyl L.V."/>
            <person name="Trindade M."/>
        </authorList>
    </citation>
    <scope>NUCLEOTIDE SEQUENCE [LARGE SCALE GENOMIC DNA]</scope>
    <source>
        <strain evidence="6 7">XOM25</strain>
    </source>
</reference>
<reference evidence="6 7" key="1">
    <citation type="journal article" date="2015" name="Genome Announc.">
        <title>Draft Genome Sequences of Marine Isolates of Thalassomonas viridans and Thalassomonas actiniarum.</title>
        <authorList>
            <person name="Olonade I."/>
            <person name="van Zyl L.J."/>
            <person name="Trindade M."/>
        </authorList>
    </citation>
    <scope>NUCLEOTIDE SEQUENCE [LARGE SCALE GENOMIC DNA]</scope>
    <source>
        <strain evidence="6 7">XOM25</strain>
    </source>
</reference>
<dbReference type="PANTHER" id="PTHR36842">
    <property type="entry name" value="PROTEIN TOLB HOMOLOG"/>
    <property type="match status" value="1"/>
</dbReference>
<feature type="domain" description="OmpR/PhoB-type" evidence="5">
    <location>
        <begin position="11"/>
        <end position="109"/>
    </location>
</feature>
<dbReference type="Pfam" id="PF07676">
    <property type="entry name" value="PD40"/>
    <property type="match status" value="1"/>
</dbReference>
<dbReference type="KEGG" id="tvd:SG34_013905"/>
<keyword evidence="4" id="KW-0812">Transmembrane</keyword>
<name>A0AAE9Z7C2_9GAMM</name>
<dbReference type="Proteomes" id="UP000032352">
    <property type="component" value="Chromosome"/>
</dbReference>
<dbReference type="InterPro" id="IPR001867">
    <property type="entry name" value="OmpR/PhoB-type_DNA-bd"/>
</dbReference>
<dbReference type="InterPro" id="IPR011042">
    <property type="entry name" value="6-blade_b-propeller_TolB-like"/>
</dbReference>
<dbReference type="SUPFAM" id="SSF82171">
    <property type="entry name" value="DPP6 N-terminal domain-like"/>
    <property type="match status" value="1"/>
</dbReference>
<dbReference type="GO" id="GO:0000160">
    <property type="term" value="P:phosphorelay signal transduction system"/>
    <property type="evidence" value="ECO:0007669"/>
    <property type="project" value="InterPro"/>
</dbReference>
<organism evidence="6 7">
    <name type="scientific">Thalassomonas viridans</name>
    <dbReference type="NCBI Taxonomy" id="137584"/>
    <lineage>
        <taxon>Bacteria</taxon>
        <taxon>Pseudomonadati</taxon>
        <taxon>Pseudomonadota</taxon>
        <taxon>Gammaproteobacteria</taxon>
        <taxon>Alteromonadales</taxon>
        <taxon>Colwelliaceae</taxon>
        <taxon>Thalassomonas</taxon>
    </lineage>
</organism>
<dbReference type="RefSeq" id="WP_044838122.1">
    <property type="nucleotide sequence ID" value="NZ_CP059733.1"/>
</dbReference>
<accession>A0AAE9Z7C2</accession>
<evidence type="ECO:0000313" key="7">
    <source>
        <dbReference type="Proteomes" id="UP000032352"/>
    </source>
</evidence>
<dbReference type="InterPro" id="IPR011659">
    <property type="entry name" value="WD40"/>
</dbReference>
<gene>
    <name evidence="6" type="ORF">SG34_013905</name>
</gene>
<dbReference type="Gene3D" id="2.120.10.30">
    <property type="entry name" value="TolB, C-terminal domain"/>
    <property type="match status" value="3"/>
</dbReference>
<evidence type="ECO:0000256" key="4">
    <source>
        <dbReference type="SAM" id="Phobius"/>
    </source>
</evidence>
<dbReference type="SMART" id="SM00862">
    <property type="entry name" value="Trans_reg_C"/>
    <property type="match status" value="1"/>
</dbReference>
<dbReference type="InterPro" id="IPR036388">
    <property type="entry name" value="WH-like_DNA-bd_sf"/>
</dbReference>
<dbReference type="AlphaFoldDB" id="A0AAE9Z7C2"/>
<dbReference type="Pfam" id="PF00486">
    <property type="entry name" value="Trans_reg_C"/>
    <property type="match status" value="1"/>
</dbReference>
<feature type="DNA-binding region" description="OmpR/PhoB-type" evidence="3">
    <location>
        <begin position="11"/>
        <end position="109"/>
    </location>
</feature>
<dbReference type="InterPro" id="IPR016032">
    <property type="entry name" value="Sig_transdc_resp-reg_C-effctor"/>
</dbReference>
<proteinExistence type="inferred from homology"/>
<evidence type="ECO:0000256" key="1">
    <source>
        <dbReference type="ARBA" id="ARBA00009820"/>
    </source>
</evidence>
<keyword evidence="4" id="KW-0472">Membrane</keyword>
<comment type="similarity">
    <text evidence="1">Belongs to the TolB family.</text>
</comment>
<evidence type="ECO:0000256" key="2">
    <source>
        <dbReference type="ARBA" id="ARBA00023125"/>
    </source>
</evidence>
<keyword evidence="2 3" id="KW-0238">DNA-binding</keyword>
<feature type="transmembrane region" description="Helical" evidence="4">
    <location>
        <begin position="128"/>
        <end position="146"/>
    </location>
</feature>
<dbReference type="Gene3D" id="1.10.10.10">
    <property type="entry name" value="Winged helix-like DNA-binding domain superfamily/Winged helix DNA-binding domain"/>
    <property type="match status" value="1"/>
</dbReference>
<evidence type="ECO:0000313" key="6">
    <source>
        <dbReference type="EMBL" id="WDE07878.1"/>
    </source>
</evidence>